<dbReference type="SUPFAM" id="SSF101908">
    <property type="entry name" value="Putative isomerase YbhE"/>
    <property type="match status" value="1"/>
</dbReference>
<reference evidence="1 2" key="1">
    <citation type="submission" date="2016-07" db="EMBL/GenBank/DDBJ databases">
        <title>Pervasive Adenine N6-methylation of Active Genes in Fungi.</title>
        <authorList>
            <consortium name="DOE Joint Genome Institute"/>
            <person name="Mondo S.J."/>
            <person name="Dannebaum R.O."/>
            <person name="Kuo R.C."/>
            <person name="Labutti K."/>
            <person name="Haridas S."/>
            <person name="Kuo A."/>
            <person name="Salamov A."/>
            <person name="Ahrendt S.R."/>
            <person name="Lipzen A."/>
            <person name="Sullivan W."/>
            <person name="Andreopoulos W.B."/>
            <person name="Clum A."/>
            <person name="Lindquist E."/>
            <person name="Daum C."/>
            <person name="Ramamoorthy G.K."/>
            <person name="Gryganskyi A."/>
            <person name="Culley D."/>
            <person name="Magnuson J.K."/>
            <person name="James T.Y."/>
            <person name="O'Malley M.A."/>
            <person name="Stajich J.E."/>
            <person name="Spatafora J.W."/>
            <person name="Visel A."/>
            <person name="Grigoriev I.V."/>
        </authorList>
    </citation>
    <scope>NUCLEOTIDE SEQUENCE [LARGE SCALE GENOMIC DNA]</scope>
    <source>
        <strain evidence="1 2">NRRL 2496</strain>
    </source>
</reference>
<dbReference type="Gene3D" id="2.130.10.10">
    <property type="entry name" value="YVTN repeat-like/Quinoprotein amine dehydrogenase"/>
    <property type="match status" value="1"/>
</dbReference>
<dbReference type="InParanoid" id="A0A1X2HEQ2"/>
<evidence type="ECO:0008006" key="3">
    <source>
        <dbReference type="Google" id="ProtNLM"/>
    </source>
</evidence>
<dbReference type="AlphaFoldDB" id="A0A1X2HEQ2"/>
<dbReference type="PANTHER" id="PTHR44099:SF4">
    <property type="entry name" value="RABCONNECTIN-3B, ISOFORM A"/>
    <property type="match status" value="1"/>
</dbReference>
<dbReference type="EMBL" id="MCGN01000004">
    <property type="protein sequence ID" value="ORY97433.1"/>
    <property type="molecule type" value="Genomic_DNA"/>
</dbReference>
<organism evidence="1 2">
    <name type="scientific">Syncephalastrum racemosum</name>
    <name type="common">Filamentous fungus</name>
    <dbReference type="NCBI Taxonomy" id="13706"/>
    <lineage>
        <taxon>Eukaryota</taxon>
        <taxon>Fungi</taxon>
        <taxon>Fungi incertae sedis</taxon>
        <taxon>Mucoromycota</taxon>
        <taxon>Mucoromycotina</taxon>
        <taxon>Mucoromycetes</taxon>
        <taxon>Mucorales</taxon>
        <taxon>Syncephalastraceae</taxon>
        <taxon>Syncephalastrum</taxon>
    </lineage>
</organism>
<dbReference type="PANTHER" id="PTHR44099">
    <property type="entry name" value="RABCONNECTIN-3B, ISOFORM A"/>
    <property type="match status" value="1"/>
</dbReference>
<dbReference type="InterPro" id="IPR015943">
    <property type="entry name" value="WD40/YVTN_repeat-like_dom_sf"/>
</dbReference>
<comment type="caution">
    <text evidence="1">The sequence shown here is derived from an EMBL/GenBank/DDBJ whole genome shotgun (WGS) entry which is preliminary data.</text>
</comment>
<sequence>MRRYRPFTIYSNQKSAEDNIRANTHIHTYIPFFPSCKYIQTTMSSSISLPLVVWHNFVNPHTTCLVSHYPYVYAGQKDGQIWAYAITDNNLSLQHRFLLVGHKAPVVALTIIPSEKSSASSESFLISAAEDGEIARWSAADGRCLAVNPKGFFGVPHDLKYFDKFSKRHLFCSGQTNEICILNATTLEVRSDA</sequence>
<dbReference type="STRING" id="13706.A0A1X2HEQ2"/>
<dbReference type="OrthoDB" id="338622at2759"/>
<protein>
    <recommendedName>
        <fullName evidence="3">WD40-repeat-containing domain protein</fullName>
    </recommendedName>
</protein>
<accession>A0A1X2HEQ2</accession>
<proteinExistence type="predicted"/>
<keyword evidence="2" id="KW-1185">Reference proteome</keyword>
<dbReference type="Proteomes" id="UP000242180">
    <property type="component" value="Unassembled WGS sequence"/>
</dbReference>
<evidence type="ECO:0000313" key="2">
    <source>
        <dbReference type="Proteomes" id="UP000242180"/>
    </source>
</evidence>
<gene>
    <name evidence="1" type="ORF">BCR43DRAFT_239059</name>
</gene>
<name>A0A1X2HEQ2_SYNRA</name>
<evidence type="ECO:0000313" key="1">
    <source>
        <dbReference type="EMBL" id="ORY97433.1"/>
    </source>
</evidence>
<dbReference type="InterPro" id="IPR049916">
    <property type="entry name" value="WDR72-like"/>
</dbReference>
<dbReference type="GO" id="GO:0005737">
    <property type="term" value="C:cytoplasm"/>
    <property type="evidence" value="ECO:0007669"/>
    <property type="project" value="TreeGrafter"/>
</dbReference>